<gene>
    <name evidence="2" type="ordered locus">Csal_1656</name>
</gene>
<dbReference type="InterPro" id="IPR007047">
    <property type="entry name" value="Flp_Fap"/>
</dbReference>
<dbReference type="OrthoDB" id="6183890at2"/>
<dbReference type="RefSeq" id="WP_011506955.1">
    <property type="nucleotide sequence ID" value="NC_007963.1"/>
</dbReference>
<keyword evidence="3" id="KW-1185">Reference proteome</keyword>
<protein>
    <submittedName>
        <fullName evidence="2">Flp/Fap pilin component</fullName>
    </submittedName>
</protein>
<keyword evidence="1" id="KW-1133">Transmembrane helix</keyword>
<keyword evidence="1" id="KW-0812">Transmembrane</keyword>
<dbReference type="EMBL" id="CP000285">
    <property type="protein sequence ID" value="ABE59009.1"/>
    <property type="molecule type" value="Genomic_DNA"/>
</dbReference>
<dbReference type="GeneID" id="95334382"/>
<evidence type="ECO:0000313" key="2">
    <source>
        <dbReference type="EMBL" id="ABE59009.1"/>
    </source>
</evidence>
<reference evidence="2 3" key="1">
    <citation type="journal article" date="2011" name="Stand. Genomic Sci.">
        <title>Complete genome sequence of the halophilic and highly halotolerant Chromohalobacter salexigens type strain (1H11(T)).</title>
        <authorList>
            <person name="Copeland A."/>
            <person name="O'Connor K."/>
            <person name="Lucas S."/>
            <person name="Lapidus A."/>
            <person name="Berry K.W."/>
            <person name="Detter J.C."/>
            <person name="Del Rio T.G."/>
            <person name="Hammon N."/>
            <person name="Dalin E."/>
            <person name="Tice H."/>
            <person name="Pitluck S."/>
            <person name="Bruce D."/>
            <person name="Goodwin L."/>
            <person name="Han C."/>
            <person name="Tapia R."/>
            <person name="Saunders E."/>
            <person name="Schmutz J."/>
            <person name="Brettin T."/>
            <person name="Larimer F."/>
            <person name="Land M."/>
            <person name="Hauser L."/>
            <person name="Vargas C."/>
            <person name="Nieto J.J."/>
            <person name="Kyrpides N.C."/>
            <person name="Ivanova N."/>
            <person name="Goker M."/>
            <person name="Klenk H.P."/>
            <person name="Csonka L.N."/>
            <person name="Woyke T."/>
        </authorList>
    </citation>
    <scope>NUCLEOTIDE SEQUENCE [LARGE SCALE GENOMIC DNA]</scope>
    <source>
        <strain evidence="3">ATCC BAA-138 / DSM 3043 / CIP 106854 / NCIMB 13768 / 1H11</strain>
    </source>
</reference>
<sequence>MRNSLFDKVTTFSQRLAARGHAQRPLNHARFKRQQGATAIEYAIIAGVVAVVIIAVFNGDEGLQNIFGGIFDSIAQAVGTAEDPDT</sequence>
<proteinExistence type="predicted"/>
<dbReference type="AlphaFoldDB" id="Q1QWZ9"/>
<evidence type="ECO:0000256" key="1">
    <source>
        <dbReference type="SAM" id="Phobius"/>
    </source>
</evidence>
<dbReference type="Pfam" id="PF04964">
    <property type="entry name" value="Flp_Fap"/>
    <property type="match status" value="1"/>
</dbReference>
<evidence type="ECO:0000313" key="3">
    <source>
        <dbReference type="Proteomes" id="UP000000239"/>
    </source>
</evidence>
<keyword evidence="1" id="KW-0472">Membrane</keyword>
<dbReference type="STRING" id="290398.Csal_1656"/>
<feature type="transmembrane region" description="Helical" evidence="1">
    <location>
        <begin position="39"/>
        <end position="57"/>
    </location>
</feature>
<organism evidence="2 3">
    <name type="scientific">Chromohalobacter israelensis (strain ATCC BAA-138 / DSM 3043 / CIP 106854 / NCIMB 13768 / 1H11)</name>
    <name type="common">Chromohalobacter salexigens</name>
    <dbReference type="NCBI Taxonomy" id="290398"/>
    <lineage>
        <taxon>Bacteria</taxon>
        <taxon>Pseudomonadati</taxon>
        <taxon>Pseudomonadota</taxon>
        <taxon>Gammaproteobacteria</taxon>
        <taxon>Oceanospirillales</taxon>
        <taxon>Halomonadaceae</taxon>
        <taxon>Chromohalobacter</taxon>
    </lineage>
</organism>
<name>Q1QWZ9_CHRI1</name>
<dbReference type="HOGENOM" id="CLU_2492236_0_0_6"/>
<dbReference type="KEGG" id="csa:Csal_1656"/>
<dbReference type="Proteomes" id="UP000000239">
    <property type="component" value="Chromosome"/>
</dbReference>
<accession>Q1QWZ9</accession>